<reference evidence="3 4" key="1">
    <citation type="submission" date="2021-08" db="EMBL/GenBank/DDBJ databases">
        <title>Streptomyces sp. PTM05 isolated from lichen.</title>
        <authorList>
            <person name="Somphong A."/>
            <person name="Phongsopitanun W."/>
            <person name="Tanasupawat S."/>
        </authorList>
    </citation>
    <scope>NUCLEOTIDE SEQUENCE [LARGE SCALE GENOMIC DNA]</scope>
    <source>
        <strain evidence="3 4">Ptm05</strain>
    </source>
</reference>
<dbReference type="PANTHER" id="PTHR40761:SF1">
    <property type="entry name" value="CONSERVED INTEGRAL MEMBRANE ALANINE VALINE AND LEUCINE RICH PROTEIN-RELATED"/>
    <property type="match status" value="1"/>
</dbReference>
<organism evidence="3 4">
    <name type="scientific">Streptantibioticus parmotrematis</name>
    <dbReference type="NCBI Taxonomy" id="2873249"/>
    <lineage>
        <taxon>Bacteria</taxon>
        <taxon>Bacillati</taxon>
        <taxon>Actinomycetota</taxon>
        <taxon>Actinomycetes</taxon>
        <taxon>Kitasatosporales</taxon>
        <taxon>Streptomycetaceae</taxon>
        <taxon>Streptantibioticus</taxon>
    </lineage>
</organism>
<protein>
    <submittedName>
        <fullName evidence="3">DMT family transporter</fullName>
    </submittedName>
</protein>
<dbReference type="PANTHER" id="PTHR40761">
    <property type="entry name" value="CONSERVED INTEGRAL MEMBRANE ALANINE VALINE AND LEUCINE RICH PROTEIN-RELATED"/>
    <property type="match status" value="1"/>
</dbReference>
<keyword evidence="1" id="KW-1133">Transmembrane helix</keyword>
<feature type="transmembrane region" description="Helical" evidence="1">
    <location>
        <begin position="132"/>
        <end position="152"/>
    </location>
</feature>
<feature type="chain" id="PRO_5046622882" evidence="2">
    <location>
        <begin position="18"/>
        <end position="307"/>
    </location>
</feature>
<dbReference type="RefSeq" id="WP_222982655.1">
    <property type="nucleotide sequence ID" value="NZ_JAINVZ010000044.1"/>
</dbReference>
<comment type="caution">
    <text evidence="3">The sequence shown here is derived from an EMBL/GenBank/DDBJ whole genome shotgun (WGS) entry which is preliminary data.</text>
</comment>
<name>A0ABS7R1N8_9ACTN</name>
<dbReference type="Proteomes" id="UP001198565">
    <property type="component" value="Unassembled WGS sequence"/>
</dbReference>
<keyword evidence="4" id="KW-1185">Reference proteome</keyword>
<evidence type="ECO:0000313" key="3">
    <source>
        <dbReference type="EMBL" id="MBY8889389.1"/>
    </source>
</evidence>
<feature type="transmembrane region" description="Helical" evidence="1">
    <location>
        <begin position="164"/>
        <end position="186"/>
    </location>
</feature>
<feature type="transmembrane region" description="Helical" evidence="1">
    <location>
        <begin position="101"/>
        <end position="120"/>
    </location>
</feature>
<feature type="signal peptide" evidence="2">
    <location>
        <begin position="1"/>
        <end position="17"/>
    </location>
</feature>
<accession>A0ABS7R1N8</accession>
<dbReference type="NCBIfam" id="NF038012">
    <property type="entry name" value="DMT_1"/>
    <property type="match status" value="1"/>
</dbReference>
<proteinExistence type="predicted"/>
<dbReference type="EMBL" id="JAINVZ010000044">
    <property type="protein sequence ID" value="MBY8889389.1"/>
    <property type="molecule type" value="Genomic_DNA"/>
</dbReference>
<evidence type="ECO:0000256" key="2">
    <source>
        <dbReference type="SAM" id="SignalP"/>
    </source>
</evidence>
<keyword evidence="1" id="KW-0812">Transmembrane</keyword>
<feature type="transmembrane region" description="Helical" evidence="1">
    <location>
        <begin position="47"/>
        <end position="80"/>
    </location>
</feature>
<evidence type="ECO:0000313" key="4">
    <source>
        <dbReference type="Proteomes" id="UP001198565"/>
    </source>
</evidence>
<feature type="transmembrane region" description="Helical" evidence="1">
    <location>
        <begin position="198"/>
        <end position="221"/>
    </location>
</feature>
<sequence length="307" mass="31715">MLTYALALLAACANAAASVLQRKANRGLGEHGSLSVARVAPLLRDPVWISGFLAVIAGFVLQAAALTVGALAVVEPVLVFELPLALLLASRVFHGRLHRREWACVLGMTAGLAVMLYFLAPGGGDANRVSPYVWLTAVLLTLAVAGGTVAWGRRAESSGDDPASGSRAAAAFGVAAGSLFGLAAALMKGAMSRYADGFTAILTAWQLYAMAVTGLVAMFLLQSAMHAGRLLAAQPGLTLSDPLLSVLWGVLVFGEDVRGGWDTAFALLGAALIVASVLVLARSPLLTVETDETAPRARAEDATARRP</sequence>
<feature type="transmembrane region" description="Helical" evidence="1">
    <location>
        <begin position="230"/>
        <end position="251"/>
    </location>
</feature>
<keyword evidence="1" id="KW-0472">Membrane</keyword>
<feature type="transmembrane region" description="Helical" evidence="1">
    <location>
        <begin position="263"/>
        <end position="281"/>
    </location>
</feature>
<evidence type="ECO:0000256" key="1">
    <source>
        <dbReference type="SAM" id="Phobius"/>
    </source>
</evidence>
<keyword evidence="2" id="KW-0732">Signal</keyword>
<gene>
    <name evidence="3" type="ORF">K7472_31780</name>
</gene>